<dbReference type="Gene3D" id="3.40.50.150">
    <property type="entry name" value="Vaccinia Virus protein VP39"/>
    <property type="match status" value="1"/>
</dbReference>
<name>A0ABV0IKH6_9MICC</name>
<keyword evidence="6" id="KW-1185">Reference proteome</keyword>
<accession>A0ABV0IKH6</accession>
<reference evidence="5 6" key="1">
    <citation type="submission" date="2024-05" db="EMBL/GenBank/DDBJ databases">
        <authorList>
            <person name="Yi C."/>
        </authorList>
    </citation>
    <scope>NUCLEOTIDE SEQUENCE [LARGE SCALE GENOMIC DNA]</scope>
    <source>
        <strain evidence="5 6">XS13</strain>
    </source>
</reference>
<dbReference type="RefSeq" id="WP_347921300.1">
    <property type="nucleotide sequence ID" value="NZ_JBDXMX010000006.1"/>
</dbReference>
<evidence type="ECO:0000313" key="5">
    <source>
        <dbReference type="EMBL" id="MEO9248651.1"/>
    </source>
</evidence>
<dbReference type="InterPro" id="IPR029063">
    <property type="entry name" value="SAM-dependent_MTases_sf"/>
</dbReference>
<dbReference type="CDD" id="cd02440">
    <property type="entry name" value="AdoMet_MTases"/>
    <property type="match status" value="1"/>
</dbReference>
<dbReference type="Proteomes" id="UP001484097">
    <property type="component" value="Unassembled WGS sequence"/>
</dbReference>
<dbReference type="PANTHER" id="PTHR43464">
    <property type="entry name" value="METHYLTRANSFERASE"/>
    <property type="match status" value="1"/>
</dbReference>
<evidence type="ECO:0000256" key="2">
    <source>
        <dbReference type="ARBA" id="ARBA00022679"/>
    </source>
</evidence>
<evidence type="ECO:0000259" key="4">
    <source>
        <dbReference type="Pfam" id="PF13649"/>
    </source>
</evidence>
<dbReference type="GO" id="GO:0008168">
    <property type="term" value="F:methyltransferase activity"/>
    <property type="evidence" value="ECO:0007669"/>
    <property type="project" value="UniProtKB-KW"/>
</dbReference>
<protein>
    <submittedName>
        <fullName evidence="5">Class I SAM-dependent methyltransferase</fullName>
        <ecNumber evidence="5">2.1.1.-</ecNumber>
    </submittedName>
</protein>
<proteinExistence type="predicted"/>
<evidence type="ECO:0000313" key="6">
    <source>
        <dbReference type="Proteomes" id="UP001484097"/>
    </source>
</evidence>
<evidence type="ECO:0000256" key="1">
    <source>
        <dbReference type="ARBA" id="ARBA00022603"/>
    </source>
</evidence>
<keyword evidence="3" id="KW-0949">S-adenosyl-L-methionine</keyword>
<keyword evidence="2 5" id="KW-0808">Transferase</keyword>
<dbReference type="EMBL" id="JBDXMX010000006">
    <property type="protein sequence ID" value="MEO9248651.1"/>
    <property type="molecule type" value="Genomic_DNA"/>
</dbReference>
<feature type="domain" description="Methyltransferase" evidence="4">
    <location>
        <begin position="59"/>
        <end position="157"/>
    </location>
</feature>
<dbReference type="PANTHER" id="PTHR43464:SF19">
    <property type="entry name" value="UBIQUINONE BIOSYNTHESIS O-METHYLTRANSFERASE, MITOCHONDRIAL"/>
    <property type="match status" value="1"/>
</dbReference>
<sequence>MEDHAKDTANQNLWARMVADDPGHSRRYAERWRRLAAEGMDLDGEARLIDALASRGARILDAGCGTGRVGGYLARRGHRVTGVDLDEHLIEVAAEDHPEADWFVADLEALDAAALEALGEAEPFDLVFSAGNVFGFLSPASRGEVLAHLHALLRDGGRAVIGFGAGRGYDFVDFTHDAGRAGFTVQDRFSTWQLDPFPADASTADFLVAVLSR</sequence>
<comment type="caution">
    <text evidence="5">The sequence shown here is derived from an EMBL/GenBank/DDBJ whole genome shotgun (WGS) entry which is preliminary data.</text>
</comment>
<dbReference type="InterPro" id="IPR041698">
    <property type="entry name" value="Methyltransf_25"/>
</dbReference>
<organism evidence="5 6">
    <name type="scientific">Citricoccus nitrophenolicus</name>
    <dbReference type="NCBI Taxonomy" id="863575"/>
    <lineage>
        <taxon>Bacteria</taxon>
        <taxon>Bacillati</taxon>
        <taxon>Actinomycetota</taxon>
        <taxon>Actinomycetes</taxon>
        <taxon>Micrococcales</taxon>
        <taxon>Micrococcaceae</taxon>
        <taxon>Citricoccus</taxon>
    </lineage>
</organism>
<keyword evidence="1 5" id="KW-0489">Methyltransferase</keyword>
<dbReference type="Pfam" id="PF13649">
    <property type="entry name" value="Methyltransf_25"/>
    <property type="match status" value="1"/>
</dbReference>
<dbReference type="EC" id="2.1.1.-" evidence="5"/>
<evidence type="ECO:0000256" key="3">
    <source>
        <dbReference type="ARBA" id="ARBA00022691"/>
    </source>
</evidence>
<dbReference type="SUPFAM" id="SSF53335">
    <property type="entry name" value="S-adenosyl-L-methionine-dependent methyltransferases"/>
    <property type="match status" value="1"/>
</dbReference>
<dbReference type="GO" id="GO:0032259">
    <property type="term" value="P:methylation"/>
    <property type="evidence" value="ECO:0007669"/>
    <property type="project" value="UniProtKB-KW"/>
</dbReference>
<gene>
    <name evidence="5" type="ORF">ABDK96_13265</name>
</gene>